<accession>A0ABW4LR78</accession>
<sequence>MADVKQFIFFDFEMLCSDQGMSYTEMEAIRLGAVKFNLQTEEISFFDKYIKPENTKPLSKFCKKLTGISDEDLSEAEMFPVVFEEFLTWIGGIKKSRFFSWSASDLNRLKIDAVRHVIPPVTIAKIEARYTDFQAIFTKRVSKTHQSVENALKLYNLSFVGDAHNPMYDAYNTLRIYLNFLNNPLQSDMIMIHQFIQEEIPYSVEQLNKSISKRILDDIRGLSSQLHDIYLMKDALKMVKNVKRLTDKYENIIINRSGVFSDQNIFLSKQIVEFYQNLLFSYEEHFNHCSNIMILDDHLVQPFQHVVYRKEA</sequence>
<dbReference type="InterPro" id="IPR036397">
    <property type="entry name" value="RNaseH_sf"/>
</dbReference>
<dbReference type="InterPro" id="IPR013520">
    <property type="entry name" value="Ribonucl_H"/>
</dbReference>
<evidence type="ECO:0000256" key="2">
    <source>
        <dbReference type="ARBA" id="ARBA00022801"/>
    </source>
</evidence>
<evidence type="ECO:0000313" key="5">
    <source>
        <dbReference type="EMBL" id="MFD1737581.1"/>
    </source>
</evidence>
<evidence type="ECO:0000259" key="4">
    <source>
        <dbReference type="SMART" id="SM00479"/>
    </source>
</evidence>
<dbReference type="SMART" id="SM00479">
    <property type="entry name" value="EXOIII"/>
    <property type="match status" value="1"/>
</dbReference>
<protein>
    <submittedName>
        <fullName evidence="5">Exonuclease domain-containing protein</fullName>
    </submittedName>
</protein>
<dbReference type="GO" id="GO:0004527">
    <property type="term" value="F:exonuclease activity"/>
    <property type="evidence" value="ECO:0007669"/>
    <property type="project" value="UniProtKB-KW"/>
</dbReference>
<feature type="domain" description="Exonuclease" evidence="4">
    <location>
        <begin position="6"/>
        <end position="186"/>
    </location>
</feature>
<organism evidence="5 6">
    <name type="scientific">Bacillus salitolerans</name>
    <dbReference type="NCBI Taxonomy" id="1437434"/>
    <lineage>
        <taxon>Bacteria</taxon>
        <taxon>Bacillati</taxon>
        <taxon>Bacillota</taxon>
        <taxon>Bacilli</taxon>
        <taxon>Bacillales</taxon>
        <taxon>Bacillaceae</taxon>
        <taxon>Bacillus</taxon>
    </lineage>
</organism>
<dbReference type="InterPro" id="IPR047201">
    <property type="entry name" value="ERI-1_3'hExo-like"/>
</dbReference>
<reference evidence="6" key="1">
    <citation type="journal article" date="2019" name="Int. J. Syst. Evol. Microbiol.">
        <title>The Global Catalogue of Microorganisms (GCM) 10K type strain sequencing project: providing services to taxonomists for standard genome sequencing and annotation.</title>
        <authorList>
            <consortium name="The Broad Institute Genomics Platform"/>
            <consortium name="The Broad Institute Genome Sequencing Center for Infectious Disease"/>
            <person name="Wu L."/>
            <person name="Ma J."/>
        </authorList>
    </citation>
    <scope>NUCLEOTIDE SEQUENCE [LARGE SCALE GENOMIC DNA]</scope>
    <source>
        <strain evidence="6">CCUG 49339</strain>
    </source>
</reference>
<dbReference type="EMBL" id="JBHUEM010000020">
    <property type="protein sequence ID" value="MFD1737581.1"/>
    <property type="molecule type" value="Genomic_DNA"/>
</dbReference>
<keyword evidence="1" id="KW-0540">Nuclease</keyword>
<dbReference type="Proteomes" id="UP001597214">
    <property type="component" value="Unassembled WGS sequence"/>
</dbReference>
<dbReference type="InterPro" id="IPR012337">
    <property type="entry name" value="RNaseH-like_sf"/>
</dbReference>
<comment type="caution">
    <text evidence="5">The sequence shown here is derived from an EMBL/GenBank/DDBJ whole genome shotgun (WGS) entry which is preliminary data.</text>
</comment>
<keyword evidence="6" id="KW-1185">Reference proteome</keyword>
<evidence type="ECO:0000256" key="3">
    <source>
        <dbReference type="ARBA" id="ARBA00022839"/>
    </source>
</evidence>
<proteinExistence type="predicted"/>
<dbReference type="PANTHER" id="PTHR23044">
    <property type="entry name" value="3'-5' EXONUCLEASE ERI1-RELATED"/>
    <property type="match status" value="1"/>
</dbReference>
<name>A0ABW4LR78_9BACI</name>
<dbReference type="SUPFAM" id="SSF53098">
    <property type="entry name" value="Ribonuclease H-like"/>
    <property type="match status" value="1"/>
</dbReference>
<dbReference type="Gene3D" id="3.30.420.10">
    <property type="entry name" value="Ribonuclease H-like superfamily/Ribonuclease H"/>
    <property type="match status" value="1"/>
</dbReference>
<gene>
    <name evidence="5" type="ORF">ACFSCX_13555</name>
</gene>
<dbReference type="RefSeq" id="WP_377928783.1">
    <property type="nucleotide sequence ID" value="NZ_JBHUEM010000020.1"/>
</dbReference>
<evidence type="ECO:0000313" key="6">
    <source>
        <dbReference type="Proteomes" id="UP001597214"/>
    </source>
</evidence>
<dbReference type="PANTHER" id="PTHR23044:SF4">
    <property type="entry name" value="CELL DEATH-RELATED NUCLEASE 4"/>
    <property type="match status" value="1"/>
</dbReference>
<keyword evidence="2" id="KW-0378">Hydrolase</keyword>
<dbReference type="Pfam" id="PF00929">
    <property type="entry name" value="RNase_T"/>
    <property type="match status" value="1"/>
</dbReference>
<dbReference type="InterPro" id="IPR051274">
    <property type="entry name" value="3-5_Exoribonuclease"/>
</dbReference>
<keyword evidence="3 5" id="KW-0269">Exonuclease</keyword>
<dbReference type="CDD" id="cd06133">
    <property type="entry name" value="ERI-1_3'hExo_like"/>
    <property type="match status" value="1"/>
</dbReference>
<evidence type="ECO:0000256" key="1">
    <source>
        <dbReference type="ARBA" id="ARBA00022722"/>
    </source>
</evidence>